<name>V8NWJ4_OPHHA</name>
<evidence type="ECO:0000313" key="3">
    <source>
        <dbReference type="Proteomes" id="UP000018936"/>
    </source>
</evidence>
<gene>
    <name evidence="2" type="primary">cwf19l2</name>
    <name evidence="2" type="ORF">L345_07777</name>
</gene>
<evidence type="ECO:0000313" key="2">
    <source>
        <dbReference type="EMBL" id="ETE66445.1"/>
    </source>
</evidence>
<dbReference type="AlphaFoldDB" id="V8NWJ4"/>
<feature type="region of interest" description="Disordered" evidence="1">
    <location>
        <begin position="1"/>
        <end position="82"/>
    </location>
</feature>
<dbReference type="EMBL" id="AZIM01001558">
    <property type="protein sequence ID" value="ETE66445.1"/>
    <property type="molecule type" value="Genomic_DNA"/>
</dbReference>
<accession>V8NWJ4</accession>
<reference evidence="2 3" key="1">
    <citation type="journal article" date="2013" name="Proc. Natl. Acad. Sci. U.S.A.">
        <title>The king cobra genome reveals dynamic gene evolution and adaptation in the snake venom system.</title>
        <authorList>
            <person name="Vonk F.J."/>
            <person name="Casewell N.R."/>
            <person name="Henkel C.V."/>
            <person name="Heimberg A.M."/>
            <person name="Jansen H.J."/>
            <person name="McCleary R.J."/>
            <person name="Kerkkamp H.M."/>
            <person name="Vos R.A."/>
            <person name="Guerreiro I."/>
            <person name="Calvete J.J."/>
            <person name="Wuster W."/>
            <person name="Woods A.E."/>
            <person name="Logan J.M."/>
            <person name="Harrison R.A."/>
            <person name="Castoe T.A."/>
            <person name="de Koning A.P."/>
            <person name="Pollock D.D."/>
            <person name="Yandell M."/>
            <person name="Calderon D."/>
            <person name="Renjifo C."/>
            <person name="Currier R.B."/>
            <person name="Salgado D."/>
            <person name="Pla D."/>
            <person name="Sanz L."/>
            <person name="Hyder A.S."/>
            <person name="Ribeiro J.M."/>
            <person name="Arntzen J.W."/>
            <person name="van den Thillart G.E."/>
            <person name="Boetzer M."/>
            <person name="Pirovano W."/>
            <person name="Dirks R.P."/>
            <person name="Spaink H.P."/>
            <person name="Duboule D."/>
            <person name="McGlinn E."/>
            <person name="Kini R.M."/>
            <person name="Richardson M.K."/>
        </authorList>
    </citation>
    <scope>NUCLEOTIDE SEQUENCE</scope>
    <source>
        <tissue evidence="2">Blood</tissue>
    </source>
</reference>
<protein>
    <submittedName>
        <fullName evidence="2">CWF19-like protein 2</fullName>
    </submittedName>
</protein>
<sequence>MEEGWKEERKMEGRMEDGRMDGRKEGNDGRWKEGRKGWKEGSMEDGRKKEGRRKEGRQERMEGRKHGRWKEGRWKMDGRKAEKDERKEAWKMEGWKTEERLEDGWKEGRKEEVLISDCPRALTCQHPECNARSPPMPPAHACAIPPLPFLASQKLEGSLCSLCRTKNGPFHRKAEKGLKISWEARACIVRYTNGSVCHLWHVCHRFSITVLGGNHGFPSCGDFQMWWPSHL</sequence>
<proteinExistence type="predicted"/>
<keyword evidence="3" id="KW-1185">Reference proteome</keyword>
<feature type="non-terminal residue" evidence="2">
    <location>
        <position position="1"/>
    </location>
</feature>
<dbReference type="Proteomes" id="UP000018936">
    <property type="component" value="Unassembled WGS sequence"/>
</dbReference>
<evidence type="ECO:0000256" key="1">
    <source>
        <dbReference type="SAM" id="MobiDB-lite"/>
    </source>
</evidence>
<comment type="caution">
    <text evidence="2">The sequence shown here is derived from an EMBL/GenBank/DDBJ whole genome shotgun (WGS) entry which is preliminary data.</text>
</comment>
<organism evidence="2 3">
    <name type="scientific">Ophiophagus hannah</name>
    <name type="common">King cobra</name>
    <name type="synonym">Naja hannah</name>
    <dbReference type="NCBI Taxonomy" id="8665"/>
    <lineage>
        <taxon>Eukaryota</taxon>
        <taxon>Metazoa</taxon>
        <taxon>Chordata</taxon>
        <taxon>Craniata</taxon>
        <taxon>Vertebrata</taxon>
        <taxon>Euteleostomi</taxon>
        <taxon>Lepidosauria</taxon>
        <taxon>Squamata</taxon>
        <taxon>Bifurcata</taxon>
        <taxon>Unidentata</taxon>
        <taxon>Episquamata</taxon>
        <taxon>Toxicofera</taxon>
        <taxon>Serpentes</taxon>
        <taxon>Colubroidea</taxon>
        <taxon>Elapidae</taxon>
        <taxon>Elapinae</taxon>
        <taxon>Ophiophagus</taxon>
    </lineage>
</organism>